<dbReference type="Gene3D" id="3.30.160.60">
    <property type="entry name" value="Classic Zinc Finger"/>
    <property type="match status" value="4"/>
</dbReference>
<dbReference type="Gene3D" id="3.30.710.10">
    <property type="entry name" value="Potassium Channel Kv1.1, Chain A"/>
    <property type="match status" value="1"/>
</dbReference>
<evidence type="ECO:0008006" key="16">
    <source>
        <dbReference type="Google" id="ProtNLM"/>
    </source>
</evidence>
<dbReference type="PROSITE" id="PS50097">
    <property type="entry name" value="BTB"/>
    <property type="match status" value="1"/>
</dbReference>
<feature type="domain" description="C2H2-type" evidence="13">
    <location>
        <begin position="485"/>
        <end position="512"/>
    </location>
</feature>
<dbReference type="Pfam" id="PF00096">
    <property type="entry name" value="zf-C2H2"/>
    <property type="match status" value="4"/>
</dbReference>
<dbReference type="GO" id="GO:0008270">
    <property type="term" value="F:zinc ion binding"/>
    <property type="evidence" value="ECO:0007669"/>
    <property type="project" value="UniProtKB-KW"/>
</dbReference>
<proteinExistence type="predicted"/>
<dbReference type="Proteomes" id="UP000824219">
    <property type="component" value="Linkage Group LG26"/>
</dbReference>
<dbReference type="PANTHER" id="PTHR46105">
    <property type="entry name" value="AGAP004733-PA"/>
    <property type="match status" value="1"/>
</dbReference>
<keyword evidence="2" id="KW-0479">Metal-binding</keyword>
<dbReference type="SUPFAM" id="SSF54695">
    <property type="entry name" value="POZ domain"/>
    <property type="match status" value="1"/>
</dbReference>
<comment type="caution">
    <text evidence="14">The sequence shown here is derived from an EMBL/GenBank/DDBJ whole genome shotgun (WGS) entry which is preliminary data.</text>
</comment>
<dbReference type="EMBL" id="JAHKSW010000026">
    <property type="protein sequence ID" value="KAG7316207.1"/>
    <property type="molecule type" value="Genomic_DNA"/>
</dbReference>
<dbReference type="Pfam" id="PF00651">
    <property type="entry name" value="BTB"/>
    <property type="match status" value="1"/>
</dbReference>
<keyword evidence="3" id="KW-0677">Repeat</keyword>
<keyword evidence="8" id="KW-0804">Transcription</keyword>
<dbReference type="InterPro" id="IPR011333">
    <property type="entry name" value="SKP1/BTB/POZ_sf"/>
</dbReference>
<evidence type="ECO:0000256" key="2">
    <source>
        <dbReference type="ARBA" id="ARBA00022723"/>
    </source>
</evidence>
<dbReference type="FunFam" id="3.30.160.60:FF:000315">
    <property type="entry name" value="Zinc finger and BTB domain-containing protein 20"/>
    <property type="match status" value="1"/>
</dbReference>
<feature type="domain" description="BTB" evidence="12">
    <location>
        <begin position="35"/>
        <end position="98"/>
    </location>
</feature>
<dbReference type="InterPro" id="IPR000210">
    <property type="entry name" value="BTB/POZ_dom"/>
</dbReference>
<evidence type="ECO:0000256" key="10">
    <source>
        <dbReference type="PROSITE-ProRule" id="PRU00042"/>
    </source>
</evidence>
<protein>
    <recommendedName>
        <fullName evidence="16">Zinc finger and BTB domain containing 45</fullName>
    </recommendedName>
</protein>
<evidence type="ECO:0000256" key="3">
    <source>
        <dbReference type="ARBA" id="ARBA00022737"/>
    </source>
</evidence>
<dbReference type="GO" id="GO:0000981">
    <property type="term" value="F:DNA-binding transcription factor activity, RNA polymerase II-specific"/>
    <property type="evidence" value="ECO:0007669"/>
    <property type="project" value="TreeGrafter"/>
</dbReference>
<dbReference type="GO" id="GO:0005634">
    <property type="term" value="C:nucleus"/>
    <property type="evidence" value="ECO:0007669"/>
    <property type="project" value="UniProtKB-SubCell"/>
</dbReference>
<organism evidence="14 15">
    <name type="scientific">Hemibagrus wyckioides</name>
    <dbReference type="NCBI Taxonomy" id="337641"/>
    <lineage>
        <taxon>Eukaryota</taxon>
        <taxon>Metazoa</taxon>
        <taxon>Chordata</taxon>
        <taxon>Craniata</taxon>
        <taxon>Vertebrata</taxon>
        <taxon>Euteleostomi</taxon>
        <taxon>Actinopterygii</taxon>
        <taxon>Neopterygii</taxon>
        <taxon>Teleostei</taxon>
        <taxon>Ostariophysi</taxon>
        <taxon>Siluriformes</taxon>
        <taxon>Bagridae</taxon>
        <taxon>Hemibagrus</taxon>
    </lineage>
</organism>
<feature type="region of interest" description="Disordered" evidence="11">
    <location>
        <begin position="397"/>
        <end position="417"/>
    </location>
</feature>
<feature type="compositionally biased region" description="Basic and acidic residues" evidence="11">
    <location>
        <begin position="307"/>
        <end position="318"/>
    </location>
</feature>
<comment type="subcellular location">
    <subcellularLocation>
        <location evidence="1">Nucleus</location>
    </subcellularLocation>
</comment>
<dbReference type="FunFam" id="3.30.160.60:FF:000304">
    <property type="entry name" value="Zinc finger and BTB domain-containing protein 20"/>
    <property type="match status" value="1"/>
</dbReference>
<dbReference type="AlphaFoldDB" id="A0A9D3S9Y9"/>
<keyword evidence="6" id="KW-0805">Transcription regulation</keyword>
<evidence type="ECO:0000256" key="5">
    <source>
        <dbReference type="ARBA" id="ARBA00022833"/>
    </source>
</evidence>
<evidence type="ECO:0000259" key="13">
    <source>
        <dbReference type="PROSITE" id="PS50157"/>
    </source>
</evidence>
<dbReference type="SMART" id="SM00225">
    <property type="entry name" value="BTB"/>
    <property type="match status" value="1"/>
</dbReference>
<feature type="domain" description="C2H2-type" evidence="13">
    <location>
        <begin position="513"/>
        <end position="540"/>
    </location>
</feature>
<evidence type="ECO:0000259" key="12">
    <source>
        <dbReference type="PROSITE" id="PS50097"/>
    </source>
</evidence>
<dbReference type="InterPro" id="IPR050457">
    <property type="entry name" value="ZnFinger_BTB_dom_contain"/>
</dbReference>
<sequence length="619" mass="66353">MAACGSDTVHYIRLQNASECVLESLRSQRRDGVFCDVTVRIQDASLRAHACVLAAGSPFFQDKLLLGHSEISVPPLVPADAVLQLVDFLYSGSMVLLRSQALRMLTAASILQIKSVIDECTQIISASANHKQAAAAAAAAAAKARGSQEGGAVGGAMTGFGYTMEECGEVTSESTEQPSTHFISHQAGLQTGAGQGEAASLEAGGVPRMMPPLSDLMCRGEGLGASGGGASLKPVSCPQEIQSYMLNQNAERNTAQNQSQNRAESGHAPINNPTPLGRGSSGAGFVGVAEELPVGMERFSEGEDLEDRGRDGERDRGAGHSRKQRQPLRLQVMGPEQVVVKDEENLQEGESLFQLDEQQDTTHTQSHTQTYSQAGFYEEQNVYAGGFWPQTDASQALVSNPRSRGNKPLSPPTSSHINNQMLFQYPVSESQPSSFFVGGAMTMDSMPETCQQAPPPPPLTPAPPPPAPPCVAGPSFTAQGSETSFDCSHCGKSLRSRKNYSKHMFIHSGQKPHQCSICWRSFSLRDYLLKHMVVHTGVRAFQCSVCSKRFTQKSSLNVHMRTHRVERNFSCTVCNRAFTHRTLLERHALQHQHPAPPIKPPTNHGAMGGAGGAGPGSAP</sequence>
<keyword evidence="7" id="KW-0238">DNA-binding</keyword>
<evidence type="ECO:0000256" key="9">
    <source>
        <dbReference type="ARBA" id="ARBA00023242"/>
    </source>
</evidence>
<evidence type="ECO:0000256" key="1">
    <source>
        <dbReference type="ARBA" id="ARBA00004123"/>
    </source>
</evidence>
<evidence type="ECO:0000256" key="11">
    <source>
        <dbReference type="SAM" id="MobiDB-lite"/>
    </source>
</evidence>
<evidence type="ECO:0000256" key="8">
    <source>
        <dbReference type="ARBA" id="ARBA00023163"/>
    </source>
</evidence>
<feature type="region of interest" description="Disordered" evidence="11">
    <location>
        <begin position="251"/>
        <end position="331"/>
    </location>
</feature>
<feature type="domain" description="C2H2-type" evidence="13">
    <location>
        <begin position="541"/>
        <end position="568"/>
    </location>
</feature>
<dbReference type="PROSITE" id="PS50157">
    <property type="entry name" value="ZINC_FINGER_C2H2_2"/>
    <property type="match status" value="4"/>
</dbReference>
<feature type="region of interest" description="Disordered" evidence="11">
    <location>
        <begin position="590"/>
        <end position="619"/>
    </location>
</feature>
<evidence type="ECO:0000256" key="6">
    <source>
        <dbReference type="ARBA" id="ARBA00023015"/>
    </source>
</evidence>
<name>A0A9D3S9Y9_9TELE</name>
<keyword evidence="5" id="KW-0862">Zinc</keyword>
<dbReference type="OrthoDB" id="10261408at2759"/>
<gene>
    <name evidence="14" type="ORF">KOW79_021073</name>
</gene>
<feature type="compositionally biased region" description="Gly residues" evidence="11">
    <location>
        <begin position="606"/>
        <end position="619"/>
    </location>
</feature>
<accession>A0A9D3S9Y9</accession>
<dbReference type="GO" id="GO:0000978">
    <property type="term" value="F:RNA polymerase II cis-regulatory region sequence-specific DNA binding"/>
    <property type="evidence" value="ECO:0007669"/>
    <property type="project" value="TreeGrafter"/>
</dbReference>
<dbReference type="InterPro" id="IPR013087">
    <property type="entry name" value="Znf_C2H2_type"/>
</dbReference>
<dbReference type="PROSITE" id="PS00028">
    <property type="entry name" value="ZINC_FINGER_C2H2_1"/>
    <property type="match status" value="4"/>
</dbReference>
<feature type="domain" description="C2H2-type" evidence="13">
    <location>
        <begin position="569"/>
        <end position="596"/>
    </location>
</feature>
<keyword evidence="15" id="KW-1185">Reference proteome</keyword>
<keyword evidence="9" id="KW-0539">Nucleus</keyword>
<reference evidence="14 15" key="1">
    <citation type="submission" date="2021-06" db="EMBL/GenBank/DDBJ databases">
        <title>Chromosome-level genome assembly of the red-tail catfish (Hemibagrus wyckioides).</title>
        <authorList>
            <person name="Shao F."/>
        </authorList>
    </citation>
    <scope>NUCLEOTIDE SEQUENCE [LARGE SCALE GENOMIC DNA]</scope>
    <source>
        <strain evidence="14">EC202008001</strain>
        <tissue evidence="14">Blood</tissue>
    </source>
</reference>
<dbReference type="SUPFAM" id="SSF57667">
    <property type="entry name" value="beta-beta-alpha zinc fingers"/>
    <property type="match status" value="2"/>
</dbReference>
<feature type="compositionally biased region" description="Polar residues" evidence="11">
    <location>
        <begin position="251"/>
        <end position="263"/>
    </location>
</feature>
<keyword evidence="4 10" id="KW-0863">Zinc-finger</keyword>
<dbReference type="InterPro" id="IPR036236">
    <property type="entry name" value="Znf_C2H2_sf"/>
</dbReference>
<dbReference type="SMART" id="SM00355">
    <property type="entry name" value="ZnF_C2H2"/>
    <property type="match status" value="4"/>
</dbReference>
<evidence type="ECO:0000313" key="14">
    <source>
        <dbReference type="EMBL" id="KAG7316207.1"/>
    </source>
</evidence>
<evidence type="ECO:0000313" key="15">
    <source>
        <dbReference type="Proteomes" id="UP000824219"/>
    </source>
</evidence>
<evidence type="ECO:0000256" key="7">
    <source>
        <dbReference type="ARBA" id="ARBA00023125"/>
    </source>
</evidence>
<evidence type="ECO:0000256" key="4">
    <source>
        <dbReference type="ARBA" id="ARBA00022771"/>
    </source>
</evidence>
<dbReference type="PANTHER" id="PTHR46105:SF22">
    <property type="entry name" value="ZINC FINGER AND BTB DOMAIN CONTAINING 45"/>
    <property type="match status" value="1"/>
</dbReference>